<keyword evidence="3 6" id="KW-0812">Transmembrane</keyword>
<dbReference type="OrthoDB" id="9814461at2"/>
<feature type="transmembrane region" description="Helical" evidence="6">
    <location>
        <begin position="245"/>
        <end position="270"/>
    </location>
</feature>
<reference evidence="8 10" key="2">
    <citation type="submission" date="2017-02" db="EMBL/GenBank/DDBJ databases">
        <authorList>
            <person name="Peterson S.W."/>
        </authorList>
    </citation>
    <scope>NUCLEOTIDE SEQUENCE [LARGE SCALE GENOMIC DNA]</scope>
    <source>
        <strain evidence="8 10">DSM 9653</strain>
    </source>
</reference>
<keyword evidence="5 6" id="KW-0472">Membrane</keyword>
<evidence type="ECO:0000313" key="8">
    <source>
        <dbReference type="EMBL" id="SKC11588.1"/>
    </source>
</evidence>
<dbReference type="Proteomes" id="UP000190130">
    <property type="component" value="Unassembled WGS sequence"/>
</dbReference>
<name>A0A0Q3L0E8_9HYPH</name>
<dbReference type="PANTHER" id="PTHR30482">
    <property type="entry name" value="HIGH-AFFINITY BRANCHED-CHAIN AMINO ACID TRANSPORT SYSTEM PERMEASE"/>
    <property type="match status" value="1"/>
</dbReference>
<evidence type="ECO:0000256" key="5">
    <source>
        <dbReference type="ARBA" id="ARBA00023136"/>
    </source>
</evidence>
<dbReference type="EMBL" id="LMAR01000042">
    <property type="protein sequence ID" value="KQK30140.1"/>
    <property type="molecule type" value="Genomic_DNA"/>
</dbReference>
<organism evidence="7 9">
    <name type="scientific">Bosea thiooxidans</name>
    <dbReference type="NCBI Taxonomy" id="53254"/>
    <lineage>
        <taxon>Bacteria</taxon>
        <taxon>Pseudomonadati</taxon>
        <taxon>Pseudomonadota</taxon>
        <taxon>Alphaproteobacteria</taxon>
        <taxon>Hyphomicrobiales</taxon>
        <taxon>Boseaceae</taxon>
        <taxon>Bosea</taxon>
    </lineage>
</organism>
<dbReference type="GO" id="GO:0015658">
    <property type="term" value="F:branched-chain amino acid transmembrane transporter activity"/>
    <property type="evidence" value="ECO:0007669"/>
    <property type="project" value="InterPro"/>
</dbReference>
<dbReference type="Proteomes" id="UP000051562">
    <property type="component" value="Unassembled WGS sequence"/>
</dbReference>
<protein>
    <submittedName>
        <fullName evidence="8">Branched-chain amino acid transport system permease protein</fullName>
    </submittedName>
</protein>
<dbReference type="PANTHER" id="PTHR30482:SF10">
    <property type="entry name" value="HIGH-AFFINITY BRANCHED-CHAIN AMINO ACID TRANSPORT PROTEIN BRAE"/>
    <property type="match status" value="1"/>
</dbReference>
<evidence type="ECO:0000256" key="4">
    <source>
        <dbReference type="ARBA" id="ARBA00022989"/>
    </source>
</evidence>
<evidence type="ECO:0000256" key="2">
    <source>
        <dbReference type="ARBA" id="ARBA00022475"/>
    </source>
</evidence>
<proteinExistence type="predicted"/>
<evidence type="ECO:0000256" key="3">
    <source>
        <dbReference type="ARBA" id="ARBA00022692"/>
    </source>
</evidence>
<evidence type="ECO:0000313" key="7">
    <source>
        <dbReference type="EMBL" id="KQK30140.1"/>
    </source>
</evidence>
<evidence type="ECO:0000313" key="9">
    <source>
        <dbReference type="Proteomes" id="UP000051562"/>
    </source>
</evidence>
<keyword evidence="4 6" id="KW-1133">Transmembrane helix</keyword>
<feature type="transmembrane region" description="Helical" evidence="6">
    <location>
        <begin position="34"/>
        <end position="54"/>
    </location>
</feature>
<dbReference type="InterPro" id="IPR043428">
    <property type="entry name" value="LivM-like"/>
</dbReference>
<keyword evidence="9" id="KW-1185">Reference proteome</keyword>
<evidence type="ECO:0000313" key="10">
    <source>
        <dbReference type="Proteomes" id="UP000190130"/>
    </source>
</evidence>
<sequence length="336" mass="35550">MLRRFLPALVPTMLAIAGFGVGLADPYFMEIFIMVGLIGTVAVAWNLMAGFTGLVSLGHSLFFGIGAYTVAYGQVGFGLGPLATWPIAMLMAAASALCIGLLCFRYGLRGYFFSIATLAFSEVAFLLVSATLWLGRSDGMMLPSSPDALRYLQFDHKWPYGLIIVAFLALTLFLSQAFLTARPGYYWRALRDNEGAAEALGVPAMRYKLLVFALSAVLTALGGAIFANTFAFVDPRSTLGVELSIQLLVFGIIGGLGLLWGPLLGAALLIPAGELLRTYLGSGFHGINIVAYALLMIVLALLLPQGLGGVLGARLARPSAEKRATADQAPAVEAAS</sequence>
<feature type="transmembrane region" description="Helical" evidence="6">
    <location>
        <begin position="61"/>
        <end position="79"/>
    </location>
</feature>
<dbReference type="GO" id="GO:0005886">
    <property type="term" value="C:plasma membrane"/>
    <property type="evidence" value="ECO:0007669"/>
    <property type="project" value="UniProtKB-SubCell"/>
</dbReference>
<dbReference type="EMBL" id="FUYX01000015">
    <property type="protein sequence ID" value="SKC11588.1"/>
    <property type="molecule type" value="Genomic_DNA"/>
</dbReference>
<feature type="transmembrane region" description="Helical" evidence="6">
    <location>
        <begin position="158"/>
        <end position="181"/>
    </location>
</feature>
<feature type="transmembrane region" description="Helical" evidence="6">
    <location>
        <begin position="209"/>
        <end position="233"/>
    </location>
</feature>
<feature type="transmembrane region" description="Helical" evidence="6">
    <location>
        <begin position="85"/>
        <end position="104"/>
    </location>
</feature>
<evidence type="ECO:0000256" key="6">
    <source>
        <dbReference type="SAM" id="Phobius"/>
    </source>
</evidence>
<feature type="transmembrane region" description="Helical" evidence="6">
    <location>
        <begin position="111"/>
        <end position="134"/>
    </location>
</feature>
<dbReference type="CDD" id="cd06581">
    <property type="entry name" value="TM_PBP1_LivM_like"/>
    <property type="match status" value="1"/>
</dbReference>
<gene>
    <name evidence="7" type="ORF">ARD30_14900</name>
    <name evidence="8" type="ORF">SAMN05660750_04375</name>
</gene>
<dbReference type="Pfam" id="PF02653">
    <property type="entry name" value="BPD_transp_2"/>
    <property type="match status" value="1"/>
</dbReference>
<evidence type="ECO:0000256" key="1">
    <source>
        <dbReference type="ARBA" id="ARBA00004651"/>
    </source>
</evidence>
<keyword evidence="2" id="KW-1003">Cell membrane</keyword>
<dbReference type="RefSeq" id="WP_055728543.1">
    <property type="nucleotide sequence ID" value="NZ_FUYX01000015.1"/>
</dbReference>
<feature type="transmembrane region" description="Helical" evidence="6">
    <location>
        <begin position="282"/>
        <end position="303"/>
    </location>
</feature>
<reference evidence="7 9" key="1">
    <citation type="submission" date="2015-10" db="EMBL/GenBank/DDBJ databases">
        <title>Draft genome of Bosea thiooxidans.</title>
        <authorList>
            <person name="Wang X."/>
        </authorList>
    </citation>
    <scope>NUCLEOTIDE SEQUENCE [LARGE SCALE GENOMIC DNA]</scope>
    <source>
        <strain evidence="7 9">CGMCC 9174</strain>
    </source>
</reference>
<dbReference type="AlphaFoldDB" id="A0A0Q3L0E8"/>
<dbReference type="STRING" id="53254.SAMN05660750_04375"/>
<comment type="subcellular location">
    <subcellularLocation>
        <location evidence="1">Cell membrane</location>
        <topology evidence="1">Multi-pass membrane protein</topology>
    </subcellularLocation>
</comment>
<accession>A0A0Q3L0E8</accession>
<dbReference type="InterPro" id="IPR001851">
    <property type="entry name" value="ABC_transp_permease"/>
</dbReference>